<evidence type="ECO:0000313" key="4">
    <source>
        <dbReference type="EMBL" id="PWW76705.1"/>
    </source>
</evidence>
<feature type="compositionally biased region" description="Low complexity" evidence="2">
    <location>
        <begin position="349"/>
        <end position="362"/>
    </location>
</feature>
<feature type="compositionally biased region" description="Pro residues" evidence="2">
    <location>
        <begin position="396"/>
        <end position="408"/>
    </location>
</feature>
<feature type="compositionally biased region" description="Low complexity" evidence="2">
    <location>
        <begin position="331"/>
        <end position="340"/>
    </location>
</feature>
<dbReference type="GO" id="GO:0008270">
    <property type="term" value="F:zinc ion binding"/>
    <property type="evidence" value="ECO:0007669"/>
    <property type="project" value="UniProtKB-KW"/>
</dbReference>
<proteinExistence type="predicted"/>
<dbReference type="PANTHER" id="PTHR28108">
    <property type="entry name" value="SWR1-COMPLEX PROTEIN 3"/>
    <property type="match status" value="1"/>
</dbReference>
<feature type="compositionally biased region" description="Basic and acidic residues" evidence="2">
    <location>
        <begin position="535"/>
        <end position="573"/>
    </location>
</feature>
<dbReference type="EMBL" id="PYWC01000031">
    <property type="protein sequence ID" value="PWW76705.1"/>
    <property type="molecule type" value="Genomic_DNA"/>
</dbReference>
<dbReference type="PANTHER" id="PTHR28108:SF1">
    <property type="entry name" value="SWR1-COMPLEX PROTEIN 3"/>
    <property type="match status" value="1"/>
</dbReference>
<dbReference type="AlphaFoldDB" id="A0A317SQF5"/>
<keyword evidence="5" id="KW-1185">Reference proteome</keyword>
<dbReference type="InterPro" id="IPR037651">
    <property type="entry name" value="Swc3"/>
</dbReference>
<feature type="region of interest" description="Disordered" evidence="2">
    <location>
        <begin position="186"/>
        <end position="249"/>
    </location>
</feature>
<dbReference type="GO" id="GO:0043565">
    <property type="term" value="F:sequence-specific DNA binding"/>
    <property type="evidence" value="ECO:0007669"/>
    <property type="project" value="InterPro"/>
</dbReference>
<feature type="compositionally biased region" description="Polar residues" evidence="2">
    <location>
        <begin position="600"/>
        <end position="612"/>
    </location>
</feature>
<dbReference type="SUPFAM" id="SSF57716">
    <property type="entry name" value="Glucocorticoid receptor-like (DNA-binding domain)"/>
    <property type="match status" value="1"/>
</dbReference>
<dbReference type="Pfam" id="PF24707">
    <property type="entry name" value="Swc3"/>
    <property type="match status" value="1"/>
</dbReference>
<dbReference type="SMART" id="SM00401">
    <property type="entry name" value="ZnF_GATA"/>
    <property type="match status" value="1"/>
</dbReference>
<keyword evidence="1" id="KW-0862">Zinc</keyword>
<sequence length="854" mass="92968">MGEKRKRTVAVRESHPSKHHSATPAAAETPTPEEQTSTPEVPTSFTRDGPLPVIPHRQPDGLLLSDHKSVAESKVMAESLIRSQRKWVDGDIFEKFWIKPLKSRKLDPAELEKNPSKDCMTRLGSCTMSSMPHKFDIKLFGVLEPSGISENTASRPSFTPHRGQSTGAGVQTPSAYQVPQQGVIRTPDPAWAQSSPAPVTPVPHQKPTSNPACISSQPSTLSQPSHQGPQLQQGNPPQQSPHRVVAPPATLRPDPVIQALAIRAASDPDLKALMRIVASGKATTEQLKIFQGHIDALTPVTSSQLIHNHTARPSTQTPGPSSTAGSGHTAQVPHQQTHPGHQQRHHHQQQLQHTQQPQPQHQSQHHPQQHLHQQQYHQHQPHPQSHSNPPQFTHHPPQPTPNRTPAPHPVQTNPKSRPFPQPPKQEITSVVFEFVDPYSQGDRFHFPKHAILEYLKGGTMVRASFILVRKPVDDLDEYYQPMTIVLESVTPKPLDILQRVVASPEITRKHMEEIMASKKRAEDTFLVFRLRREPGETVPDKPEMHEKVEVTSRVLRERRARRESSTPARDPKSLADTSQAAPSRPRVKTIKKAIPREPTAQPSIPSPSTSAVRTPVPKMPRPPRPPKPPRSRKGRIADPTKSCHICQTSKTSLWRKADIEGENVTVCNACGIKWKTNAQKAAQAATQGITGQPLPTDGAGPSSDTVRPTTQQPEAGVPQMQYNQHAAGSTANDLNDLNGQQVHANACQVAASSAPVPCSQQCPQHVASASGPQPSLPQQGGNPQLPSLMEGLQPASSSGDNGPQSLPPVNDTLPGPVSVVTDGPPLLQQAIPEKPMDQNSSMVQGAPGGLGDIV</sequence>
<feature type="region of interest" description="Disordered" evidence="2">
    <location>
        <begin position="688"/>
        <end position="713"/>
    </location>
</feature>
<dbReference type="PROSITE" id="PS50114">
    <property type="entry name" value="GATA_ZN_FINGER_2"/>
    <property type="match status" value="1"/>
</dbReference>
<feature type="compositionally biased region" description="Polar residues" evidence="2">
    <location>
        <begin position="310"/>
        <end position="329"/>
    </location>
</feature>
<comment type="caution">
    <text evidence="4">The sequence shown here is derived from an EMBL/GenBank/DDBJ whole genome shotgun (WGS) entry which is preliminary data.</text>
</comment>
<dbReference type="GO" id="GO:0000812">
    <property type="term" value="C:Swr1 complex"/>
    <property type="evidence" value="ECO:0007669"/>
    <property type="project" value="InterPro"/>
</dbReference>
<feature type="region of interest" description="Disordered" evidence="2">
    <location>
        <begin position="148"/>
        <end position="174"/>
    </location>
</feature>
<accession>A0A317SQF5</accession>
<dbReference type="InterPro" id="IPR057558">
    <property type="entry name" value="Swc3_dom"/>
</dbReference>
<dbReference type="InterPro" id="IPR013088">
    <property type="entry name" value="Znf_NHR/GATA"/>
</dbReference>
<keyword evidence="1" id="KW-0863">Zinc-finger</keyword>
<dbReference type="PROSITE" id="PS00344">
    <property type="entry name" value="GATA_ZN_FINGER_1"/>
    <property type="match status" value="1"/>
</dbReference>
<reference evidence="4 5" key="1">
    <citation type="submission" date="2018-03" db="EMBL/GenBank/DDBJ databases">
        <title>Genomes of Pezizomycetes fungi and the evolution of truffles.</title>
        <authorList>
            <person name="Murat C."/>
            <person name="Payen T."/>
            <person name="Noel B."/>
            <person name="Kuo A."/>
            <person name="Martin F.M."/>
        </authorList>
    </citation>
    <scope>NUCLEOTIDE SEQUENCE [LARGE SCALE GENOMIC DNA]</scope>
    <source>
        <strain evidence="4">091103-1</strain>
    </source>
</reference>
<dbReference type="Pfam" id="PF00320">
    <property type="entry name" value="GATA"/>
    <property type="match status" value="1"/>
</dbReference>
<keyword evidence="1" id="KW-0479">Metal-binding</keyword>
<feature type="compositionally biased region" description="Polar residues" evidence="2">
    <location>
        <begin position="702"/>
        <end position="713"/>
    </location>
</feature>
<dbReference type="GO" id="GO:0140849">
    <property type="term" value="F:ATP-dependent H2AZ histone chaperone activity"/>
    <property type="evidence" value="ECO:0007669"/>
    <property type="project" value="InterPro"/>
</dbReference>
<gene>
    <name evidence="4" type="ORF">C7212DRAFT_279490</name>
</gene>
<feature type="compositionally biased region" description="Polar residues" evidence="2">
    <location>
        <begin position="770"/>
        <end position="785"/>
    </location>
</feature>
<name>A0A317SQF5_9PEZI</name>
<protein>
    <recommendedName>
        <fullName evidence="3">GATA-type domain-containing protein</fullName>
    </recommendedName>
</protein>
<feature type="compositionally biased region" description="Polar residues" evidence="2">
    <location>
        <begin position="794"/>
        <end position="804"/>
    </location>
</feature>
<feature type="region of interest" description="Disordered" evidence="2">
    <location>
        <begin position="310"/>
        <end position="423"/>
    </location>
</feature>
<feature type="region of interest" description="Disordered" evidence="2">
    <location>
        <begin position="758"/>
        <end position="854"/>
    </location>
</feature>
<dbReference type="Proteomes" id="UP000246991">
    <property type="component" value="Unassembled WGS sequence"/>
</dbReference>
<dbReference type="GO" id="GO:0006355">
    <property type="term" value="P:regulation of DNA-templated transcription"/>
    <property type="evidence" value="ECO:0007669"/>
    <property type="project" value="InterPro"/>
</dbReference>
<feature type="compositionally biased region" description="Polar residues" evidence="2">
    <location>
        <begin position="206"/>
        <end position="226"/>
    </location>
</feature>
<feature type="domain" description="GATA-type" evidence="3">
    <location>
        <begin position="637"/>
        <end position="677"/>
    </location>
</feature>
<evidence type="ECO:0000256" key="1">
    <source>
        <dbReference type="PROSITE-ProRule" id="PRU00094"/>
    </source>
</evidence>
<dbReference type="STRING" id="42249.A0A317SQF5"/>
<dbReference type="CDD" id="cd00202">
    <property type="entry name" value="ZnF_GATA"/>
    <property type="match status" value="1"/>
</dbReference>
<feature type="compositionally biased region" description="Pro residues" evidence="2">
    <location>
        <begin position="617"/>
        <end position="626"/>
    </location>
</feature>
<evidence type="ECO:0000256" key="2">
    <source>
        <dbReference type="SAM" id="MobiDB-lite"/>
    </source>
</evidence>
<dbReference type="Gene3D" id="3.30.50.10">
    <property type="entry name" value="Erythroid Transcription Factor GATA-1, subunit A"/>
    <property type="match status" value="1"/>
</dbReference>
<evidence type="ECO:0000259" key="3">
    <source>
        <dbReference type="PROSITE" id="PS50114"/>
    </source>
</evidence>
<feature type="compositionally biased region" description="Low complexity" evidence="2">
    <location>
        <begin position="227"/>
        <end position="241"/>
    </location>
</feature>
<dbReference type="OrthoDB" id="5338195at2759"/>
<feature type="compositionally biased region" description="Low complexity" evidence="2">
    <location>
        <begin position="370"/>
        <end position="395"/>
    </location>
</feature>
<evidence type="ECO:0000313" key="5">
    <source>
        <dbReference type="Proteomes" id="UP000246991"/>
    </source>
</evidence>
<feature type="region of interest" description="Disordered" evidence="2">
    <location>
        <begin position="535"/>
        <end position="641"/>
    </location>
</feature>
<dbReference type="InterPro" id="IPR000679">
    <property type="entry name" value="Znf_GATA"/>
</dbReference>
<feature type="region of interest" description="Disordered" evidence="2">
    <location>
        <begin position="1"/>
        <end position="60"/>
    </location>
</feature>
<feature type="compositionally biased region" description="Low complexity" evidence="2">
    <location>
        <begin position="22"/>
        <end position="44"/>
    </location>
</feature>
<organism evidence="4 5">
    <name type="scientific">Tuber magnatum</name>
    <name type="common">white Piedmont truffle</name>
    <dbReference type="NCBI Taxonomy" id="42249"/>
    <lineage>
        <taxon>Eukaryota</taxon>
        <taxon>Fungi</taxon>
        <taxon>Dikarya</taxon>
        <taxon>Ascomycota</taxon>
        <taxon>Pezizomycotina</taxon>
        <taxon>Pezizomycetes</taxon>
        <taxon>Pezizales</taxon>
        <taxon>Tuberaceae</taxon>
        <taxon>Tuber</taxon>
    </lineage>
</organism>